<gene>
    <name evidence="11" type="ORF">FJU30_02380</name>
</gene>
<evidence type="ECO:0000313" key="11">
    <source>
        <dbReference type="EMBL" id="KAA9002856.1"/>
    </source>
</evidence>
<accession>A0A5J5G6J7</accession>
<dbReference type="InterPro" id="IPR046820">
    <property type="entry name" value="MmeI_TRD"/>
</dbReference>
<feature type="domain" description="MmeI-like target recognition" evidence="8">
    <location>
        <begin position="607"/>
        <end position="811"/>
    </location>
</feature>
<dbReference type="GO" id="GO:0032259">
    <property type="term" value="P:methylation"/>
    <property type="evidence" value="ECO:0007669"/>
    <property type="project" value="UniProtKB-KW"/>
</dbReference>
<dbReference type="RefSeq" id="WP_150433822.1">
    <property type="nucleotide sequence ID" value="NZ_VYKJ01000001.1"/>
</dbReference>
<dbReference type="PANTHER" id="PTHR33841">
    <property type="entry name" value="DNA METHYLTRANSFERASE YEEA-RELATED"/>
    <property type="match status" value="1"/>
</dbReference>
<comment type="caution">
    <text evidence="11">The sequence shown here is derived from an EMBL/GenBank/DDBJ whole genome shotgun (WGS) entry which is preliminary data.</text>
</comment>
<dbReference type="SUPFAM" id="SSF53335">
    <property type="entry name" value="S-adenosyl-L-methionine-dependent methyltransferases"/>
    <property type="match status" value="1"/>
</dbReference>
<dbReference type="EMBL" id="VYKJ01000001">
    <property type="protein sequence ID" value="KAA9002856.1"/>
    <property type="molecule type" value="Genomic_DNA"/>
</dbReference>
<dbReference type="Pfam" id="PF20466">
    <property type="entry name" value="MmeI_TRD"/>
    <property type="match status" value="1"/>
</dbReference>
<dbReference type="InterPro" id="IPR050953">
    <property type="entry name" value="N4_N6_ade-DNA_methylase"/>
</dbReference>
<dbReference type="Pfam" id="PF20465">
    <property type="entry name" value="MmeI_hel"/>
    <property type="match status" value="1"/>
</dbReference>
<dbReference type="InterPro" id="IPR046818">
    <property type="entry name" value="MmeI_C"/>
</dbReference>
<dbReference type="Pfam" id="PF20467">
    <property type="entry name" value="MmeI_C"/>
    <property type="match status" value="1"/>
</dbReference>
<evidence type="ECO:0000259" key="9">
    <source>
        <dbReference type="Pfam" id="PF20467"/>
    </source>
</evidence>
<keyword evidence="12" id="KW-1185">Reference proteome</keyword>
<evidence type="ECO:0000256" key="3">
    <source>
        <dbReference type="ARBA" id="ARBA00022679"/>
    </source>
</evidence>
<evidence type="ECO:0000259" key="6">
    <source>
        <dbReference type="Pfam" id="PF20464"/>
    </source>
</evidence>
<dbReference type="Pfam" id="PF20464">
    <property type="entry name" value="MmeI_N"/>
    <property type="match status" value="1"/>
</dbReference>
<keyword evidence="2 11" id="KW-0489">Methyltransferase</keyword>
<feature type="region of interest" description="Disordered" evidence="5">
    <location>
        <begin position="894"/>
        <end position="914"/>
    </location>
</feature>
<dbReference type="EC" id="2.1.1.72" evidence="1"/>
<proteinExistence type="predicted"/>
<dbReference type="InterPro" id="IPR046819">
    <property type="entry name" value="MmeI_hel"/>
</dbReference>
<dbReference type="Gene3D" id="3.40.50.150">
    <property type="entry name" value="Vaccinia Virus protein VP39"/>
    <property type="match status" value="1"/>
</dbReference>
<evidence type="ECO:0000256" key="5">
    <source>
        <dbReference type="SAM" id="MobiDB-lite"/>
    </source>
</evidence>
<protein>
    <recommendedName>
        <fullName evidence="1">site-specific DNA-methyltransferase (adenine-specific)</fullName>
        <ecNumber evidence="1">2.1.1.72</ecNumber>
    </recommendedName>
</protein>
<reference evidence="11 12" key="1">
    <citation type="submission" date="2019-09" db="EMBL/GenBank/DDBJ databases">
        <authorList>
            <person name="Li Y."/>
        </authorList>
    </citation>
    <scope>NUCLEOTIDE SEQUENCE [LARGE SCALE GENOMIC DNA]</scope>
    <source>
        <strain evidence="11 12">L3-3HA</strain>
    </source>
</reference>
<evidence type="ECO:0000259" key="8">
    <source>
        <dbReference type="Pfam" id="PF20466"/>
    </source>
</evidence>
<evidence type="ECO:0000256" key="2">
    <source>
        <dbReference type="ARBA" id="ARBA00022603"/>
    </source>
</evidence>
<name>A0A5J5G6J7_9GAMM</name>
<dbReference type="Proteomes" id="UP000335415">
    <property type="component" value="Unassembled WGS sequence"/>
</dbReference>
<evidence type="ECO:0000259" key="10">
    <source>
        <dbReference type="Pfam" id="PF20473"/>
    </source>
</evidence>
<dbReference type="Pfam" id="PF20473">
    <property type="entry name" value="MmeI_Mtase"/>
    <property type="match status" value="1"/>
</dbReference>
<comment type="catalytic activity">
    <reaction evidence="4">
        <text>a 2'-deoxyadenosine in DNA + S-adenosyl-L-methionine = an N(6)-methyl-2'-deoxyadenosine in DNA + S-adenosyl-L-homocysteine + H(+)</text>
        <dbReference type="Rhea" id="RHEA:15197"/>
        <dbReference type="Rhea" id="RHEA-COMP:12418"/>
        <dbReference type="Rhea" id="RHEA-COMP:12419"/>
        <dbReference type="ChEBI" id="CHEBI:15378"/>
        <dbReference type="ChEBI" id="CHEBI:57856"/>
        <dbReference type="ChEBI" id="CHEBI:59789"/>
        <dbReference type="ChEBI" id="CHEBI:90615"/>
        <dbReference type="ChEBI" id="CHEBI:90616"/>
        <dbReference type="EC" id="2.1.1.72"/>
    </reaction>
</comment>
<sequence length="914" mass="103271">MAVNQARIFEQLEQITHELNRDEFIYGFMAAFDFPKSTITQVRQGSSRNIAKEPGQVGIKNKLWFQSAVEGEDLETLLNQCVDDPVIAKNKIRFVLVTDFTRFLAWDTASKERLDVEMDELHSNYGFFLPLVGLEKAIISSENPADVKAAEKMGRLFDLIRVRNDLSKSEDIHALNVFLTRLLFCLFAEDTGIFALSQFTSAVKGFTEEDGSDLDAFLYQLFGVLDEKPDSLQRQRLPAHLAAFPYVNGGLFASDEPVPELGKKGRKILLECGTMNWSEINPDIFGSMFQAVIDVEQRSRLGQHYTSYRNIMKVIQPLFLDPLRVELDKQRNNAKGLKALLVRLGKIKVFDPACGSGNFLIVAYKALRNLEIEVIEALRELEPQTFSMSGLHLSQFYGIEIDDFACQIARLSLWLAEHQVNSQWEKAFGFAPPALPLRESGNIHSGNSLRLDWHQICPKQVDDEVYVIGNPPFLGTIGRTEDQKSDMHAIFSGFKALGYLDYVACWFWKGAQYIQNSRAELALVATNSICQGEQVATLWPPIFALGLNIHFAYPTFTWANNARDKAAVHVIIIGLSAQVKTRKLYQRVDGEWHCKLVSNISPYLVEGSNLAIYATNKPLINTVPALLFGNKPTDGGHLLLSKPERDLLLKKEPQAERWIKRVLGADEFLNGKERWCLWLVDATEDDLQGMPEVHRRTDAVRALRLKAGHPAALKMANKPHVFIQVSQPLSGNYILVPSVSSERRIYVPLGFFNADVISTNRNYIIPGGSLYEFGILSSLMHNDWMRLVTGRLESRYSYSSSVVYNPFPWPEVTTIQRKQIEILAEDVILIREEFPGRTLAELYDPDKMPPKLLAAHQALDTAVDRLYRERPFKDAADRLSCLLARYEALTQKLTATQAKPRKTTTPSNAGNHNE</sequence>
<feature type="domain" description="MmeI-like DNA-methyltransferase" evidence="10">
    <location>
        <begin position="328"/>
        <end position="586"/>
    </location>
</feature>
<organism evidence="11 12">
    <name type="scientific">Affinibrenneria salicis</name>
    <dbReference type="NCBI Taxonomy" id="2590031"/>
    <lineage>
        <taxon>Bacteria</taxon>
        <taxon>Pseudomonadati</taxon>
        <taxon>Pseudomonadota</taxon>
        <taxon>Gammaproteobacteria</taxon>
        <taxon>Enterobacterales</taxon>
        <taxon>Pectobacteriaceae</taxon>
        <taxon>Affinibrenneria</taxon>
    </lineage>
</organism>
<dbReference type="InterPro" id="IPR046817">
    <property type="entry name" value="MmeI_N"/>
</dbReference>
<dbReference type="OrthoDB" id="9784823at2"/>
<feature type="domain" description="MmeI-like N-terminal" evidence="6">
    <location>
        <begin position="4"/>
        <end position="161"/>
    </location>
</feature>
<evidence type="ECO:0000259" key="7">
    <source>
        <dbReference type="Pfam" id="PF20465"/>
    </source>
</evidence>
<evidence type="ECO:0000313" key="12">
    <source>
        <dbReference type="Proteomes" id="UP000335415"/>
    </source>
</evidence>
<dbReference type="PANTHER" id="PTHR33841:SF1">
    <property type="entry name" value="DNA METHYLTRANSFERASE A"/>
    <property type="match status" value="1"/>
</dbReference>
<evidence type="ECO:0000256" key="4">
    <source>
        <dbReference type="ARBA" id="ARBA00047942"/>
    </source>
</evidence>
<dbReference type="AlphaFoldDB" id="A0A5J5G6J7"/>
<evidence type="ECO:0000256" key="1">
    <source>
        <dbReference type="ARBA" id="ARBA00011900"/>
    </source>
</evidence>
<feature type="domain" description="MmeI-like helicase spacer" evidence="7">
    <location>
        <begin position="173"/>
        <end position="252"/>
    </location>
</feature>
<dbReference type="GO" id="GO:0009007">
    <property type="term" value="F:site-specific DNA-methyltransferase (adenine-specific) activity"/>
    <property type="evidence" value="ECO:0007669"/>
    <property type="project" value="UniProtKB-EC"/>
</dbReference>
<dbReference type="InterPro" id="IPR029063">
    <property type="entry name" value="SAM-dependent_MTases_sf"/>
</dbReference>
<keyword evidence="3 11" id="KW-0808">Transferase</keyword>
<feature type="domain" description="MmeI-like C-terminal" evidence="9">
    <location>
        <begin position="815"/>
        <end position="893"/>
    </location>
</feature>
<dbReference type="InterPro" id="IPR046816">
    <property type="entry name" value="MmeI_Mtase"/>
</dbReference>